<accession>A0A5P1E3D2</accession>
<dbReference type="InterPro" id="IPR022003">
    <property type="entry name" value="RST"/>
</dbReference>
<keyword evidence="2" id="KW-0539">Nucleus</keyword>
<reference evidence="5" key="1">
    <citation type="journal article" date="2017" name="Nat. Commun.">
        <title>The asparagus genome sheds light on the origin and evolution of a young Y chromosome.</title>
        <authorList>
            <person name="Harkess A."/>
            <person name="Zhou J."/>
            <person name="Xu C."/>
            <person name="Bowers J.E."/>
            <person name="Van der Hulst R."/>
            <person name="Ayyampalayam S."/>
            <person name="Mercati F."/>
            <person name="Riccardi P."/>
            <person name="McKain M.R."/>
            <person name="Kakrana A."/>
            <person name="Tang H."/>
            <person name="Ray J."/>
            <person name="Groenendijk J."/>
            <person name="Arikit S."/>
            <person name="Mathioni S.M."/>
            <person name="Nakano M."/>
            <person name="Shan H."/>
            <person name="Telgmann-Rauber A."/>
            <person name="Kanno A."/>
            <person name="Yue Z."/>
            <person name="Chen H."/>
            <person name="Li W."/>
            <person name="Chen Y."/>
            <person name="Xu X."/>
            <person name="Zhang Y."/>
            <person name="Luo S."/>
            <person name="Chen H."/>
            <person name="Gao J."/>
            <person name="Mao Z."/>
            <person name="Pires J.C."/>
            <person name="Luo M."/>
            <person name="Kudrna D."/>
            <person name="Wing R.A."/>
            <person name="Meyers B.C."/>
            <person name="Yi K."/>
            <person name="Kong H."/>
            <person name="Lavrijsen P."/>
            <person name="Sunseri F."/>
            <person name="Falavigna A."/>
            <person name="Ye Y."/>
            <person name="Leebens-Mack J.H."/>
            <person name="Chen G."/>
        </authorList>
    </citation>
    <scope>NUCLEOTIDE SEQUENCE [LARGE SCALE GENOMIC DNA]</scope>
    <source>
        <strain evidence="5">cv. DH0086</strain>
    </source>
</reference>
<proteinExistence type="predicted"/>
<feature type="domain" description="RST" evidence="3">
    <location>
        <begin position="1"/>
        <end position="68"/>
    </location>
</feature>
<name>A0A5P1E3D2_ASPOF</name>
<dbReference type="AlphaFoldDB" id="A0A5P1E3D2"/>
<evidence type="ECO:0000313" key="4">
    <source>
        <dbReference type="EMBL" id="ONK56979.1"/>
    </source>
</evidence>
<evidence type="ECO:0000256" key="2">
    <source>
        <dbReference type="ARBA" id="ARBA00023242"/>
    </source>
</evidence>
<evidence type="ECO:0000256" key="1">
    <source>
        <dbReference type="ARBA" id="ARBA00004123"/>
    </source>
</evidence>
<dbReference type="Gramene" id="ONK56979">
    <property type="protein sequence ID" value="ONK56979"/>
    <property type="gene ID" value="A4U43_C10F15300"/>
</dbReference>
<dbReference type="GO" id="GO:0005634">
    <property type="term" value="C:nucleus"/>
    <property type="evidence" value="ECO:0007669"/>
    <property type="project" value="UniProtKB-SubCell"/>
</dbReference>
<dbReference type="Pfam" id="PF12174">
    <property type="entry name" value="RST"/>
    <property type="match status" value="1"/>
</dbReference>
<organism evidence="4 5">
    <name type="scientific">Asparagus officinalis</name>
    <name type="common">Garden asparagus</name>
    <dbReference type="NCBI Taxonomy" id="4686"/>
    <lineage>
        <taxon>Eukaryota</taxon>
        <taxon>Viridiplantae</taxon>
        <taxon>Streptophyta</taxon>
        <taxon>Embryophyta</taxon>
        <taxon>Tracheophyta</taxon>
        <taxon>Spermatophyta</taxon>
        <taxon>Magnoliopsida</taxon>
        <taxon>Liliopsida</taxon>
        <taxon>Asparagales</taxon>
        <taxon>Asparagaceae</taxon>
        <taxon>Asparagoideae</taxon>
        <taxon>Asparagus</taxon>
    </lineage>
</organism>
<dbReference type="PROSITE" id="PS51879">
    <property type="entry name" value="RST"/>
    <property type="match status" value="1"/>
</dbReference>
<evidence type="ECO:0000259" key="3">
    <source>
        <dbReference type="PROSITE" id="PS51879"/>
    </source>
</evidence>
<evidence type="ECO:0000313" key="5">
    <source>
        <dbReference type="Proteomes" id="UP000243459"/>
    </source>
</evidence>
<dbReference type="Proteomes" id="UP000243459">
    <property type="component" value="Chromosome 10"/>
</dbReference>
<keyword evidence="5" id="KW-1185">Reference proteome</keyword>
<dbReference type="EMBL" id="CM007390">
    <property type="protein sequence ID" value="ONK56979.1"/>
    <property type="molecule type" value="Genomic_DNA"/>
</dbReference>
<protein>
    <recommendedName>
        <fullName evidence="3">RST domain-containing protein</fullName>
    </recommendedName>
</protein>
<comment type="subcellular location">
    <subcellularLocation>
        <location evidence="1">Nucleus</location>
    </subcellularLocation>
</comment>
<sequence length="120" mass="13215">MLIRPLTKLIYAVSNFLPTNKINFLRRVYSDLMEHKISRGQMVGFCRKLVGDRLILAAIGLYNSKISSNPPSLCSLLDKMRIDENSSRVQESDAGGGGVDALKRIASPDGIYFPCGLPSL</sequence>
<gene>
    <name evidence="4" type="ORF">A4U43_C10F15300</name>
</gene>